<dbReference type="SUPFAM" id="SSF55347">
    <property type="entry name" value="Glyceraldehyde-3-phosphate dehydrogenase-like, C-terminal domain"/>
    <property type="match status" value="1"/>
</dbReference>
<dbReference type="Gene3D" id="3.40.50.720">
    <property type="entry name" value="NAD(P)-binding Rossmann-like Domain"/>
    <property type="match status" value="1"/>
</dbReference>
<sequence>MSRSGPVGIGVIGAGVISGAYLENLTTFPDLKVLFVADLDFDRAKAQAEKFGVPGFGSVEELLAIDEIEIVVNLTIPAVHAEVGHRALAAGKHVWSEKPFALDRESGRALLEDAHERGLRVACAPDTILGAGLQSAQRLLDSGRVGPALSGIALCQGPGPESWHPNPEFLFDVGAGPLFDLGPYYLTAFVQLFGPVARVHAASSTSRTTRTIGSGPKAGIAFAVNVPTQHSALLEFESGQTLMLVISFESEIERTQIEVTARDGALALPDPNQFIGATTVFERATEPEVVEEQGPAYGRGMGVLDLARSIRRGVPERASGELAYHVLDVMVSIAESAQTRDSVSVASTTARPKPLPADWDPQFVTL</sequence>
<reference evidence="6" key="1">
    <citation type="journal article" date="2019" name="Int. J. Syst. Evol. Microbiol.">
        <title>The Global Catalogue of Microorganisms (GCM) 10K type strain sequencing project: providing services to taxonomists for standard genome sequencing and annotation.</title>
        <authorList>
            <consortium name="The Broad Institute Genomics Platform"/>
            <consortium name="The Broad Institute Genome Sequencing Center for Infectious Disease"/>
            <person name="Wu L."/>
            <person name="Ma J."/>
        </authorList>
    </citation>
    <scope>NUCLEOTIDE SEQUENCE [LARGE SCALE GENOMIC DNA]</scope>
    <source>
        <strain evidence="6">JCM 17839</strain>
    </source>
</reference>
<keyword evidence="6" id="KW-1185">Reference proteome</keyword>
<gene>
    <name evidence="5" type="ORF">GCM10023171_17340</name>
</gene>
<accession>A0ABP8PCE7</accession>
<dbReference type="PANTHER" id="PTHR43377:SF1">
    <property type="entry name" value="BILIVERDIN REDUCTASE A"/>
    <property type="match status" value="1"/>
</dbReference>
<dbReference type="Gene3D" id="3.30.360.10">
    <property type="entry name" value="Dihydrodipicolinate Reductase, domain 2"/>
    <property type="match status" value="1"/>
</dbReference>
<dbReference type="SUPFAM" id="SSF51735">
    <property type="entry name" value="NAD(P)-binding Rossmann-fold domains"/>
    <property type="match status" value="1"/>
</dbReference>
<comment type="caution">
    <text evidence="5">The sequence shown here is derived from an EMBL/GenBank/DDBJ whole genome shotgun (WGS) entry which is preliminary data.</text>
</comment>
<evidence type="ECO:0000259" key="4">
    <source>
        <dbReference type="Pfam" id="PF22725"/>
    </source>
</evidence>
<evidence type="ECO:0000256" key="1">
    <source>
        <dbReference type="ARBA" id="ARBA00023027"/>
    </source>
</evidence>
<dbReference type="InterPro" id="IPR036291">
    <property type="entry name" value="NAD(P)-bd_dom_sf"/>
</dbReference>
<feature type="domain" description="Gfo/Idh/MocA-like oxidoreductase N-terminal" evidence="3">
    <location>
        <begin position="8"/>
        <end position="122"/>
    </location>
</feature>
<evidence type="ECO:0000313" key="6">
    <source>
        <dbReference type="Proteomes" id="UP001500731"/>
    </source>
</evidence>
<dbReference type="Proteomes" id="UP001500731">
    <property type="component" value="Unassembled WGS sequence"/>
</dbReference>
<organism evidence="5 6">
    <name type="scientific">Microbacterium panaciterrae</name>
    <dbReference type="NCBI Taxonomy" id="985759"/>
    <lineage>
        <taxon>Bacteria</taxon>
        <taxon>Bacillati</taxon>
        <taxon>Actinomycetota</taxon>
        <taxon>Actinomycetes</taxon>
        <taxon>Micrococcales</taxon>
        <taxon>Microbacteriaceae</taxon>
        <taxon>Microbacterium</taxon>
    </lineage>
</organism>
<keyword evidence="1" id="KW-0520">NAD</keyword>
<feature type="domain" description="GFO/IDH/MocA-like oxidoreductase" evidence="4">
    <location>
        <begin position="134"/>
        <end position="266"/>
    </location>
</feature>
<dbReference type="InterPro" id="IPR000683">
    <property type="entry name" value="Gfo/Idh/MocA-like_OxRdtase_N"/>
</dbReference>
<name>A0ABP8PCE7_9MICO</name>
<dbReference type="PANTHER" id="PTHR43377">
    <property type="entry name" value="BILIVERDIN REDUCTASE A"/>
    <property type="match status" value="1"/>
</dbReference>
<dbReference type="RefSeq" id="WP_345186148.1">
    <property type="nucleotide sequence ID" value="NZ_BAABGP010000012.1"/>
</dbReference>
<dbReference type="InterPro" id="IPR051450">
    <property type="entry name" value="Gfo/Idh/MocA_Oxidoreductases"/>
</dbReference>
<dbReference type="InterPro" id="IPR055170">
    <property type="entry name" value="GFO_IDH_MocA-like_dom"/>
</dbReference>
<feature type="compositionally biased region" description="Polar residues" evidence="2">
    <location>
        <begin position="341"/>
        <end position="350"/>
    </location>
</feature>
<protein>
    <submittedName>
        <fullName evidence="5">Gfo/Idh/MocA family oxidoreductase</fullName>
    </submittedName>
</protein>
<feature type="region of interest" description="Disordered" evidence="2">
    <location>
        <begin position="341"/>
        <end position="366"/>
    </location>
</feature>
<evidence type="ECO:0000313" key="5">
    <source>
        <dbReference type="EMBL" id="GAA4484457.1"/>
    </source>
</evidence>
<dbReference type="EMBL" id="BAABGP010000012">
    <property type="protein sequence ID" value="GAA4484457.1"/>
    <property type="molecule type" value="Genomic_DNA"/>
</dbReference>
<proteinExistence type="predicted"/>
<evidence type="ECO:0000259" key="3">
    <source>
        <dbReference type="Pfam" id="PF01408"/>
    </source>
</evidence>
<dbReference type="Pfam" id="PF22725">
    <property type="entry name" value="GFO_IDH_MocA_C3"/>
    <property type="match status" value="1"/>
</dbReference>
<dbReference type="Pfam" id="PF01408">
    <property type="entry name" value="GFO_IDH_MocA"/>
    <property type="match status" value="1"/>
</dbReference>
<evidence type="ECO:0000256" key="2">
    <source>
        <dbReference type="SAM" id="MobiDB-lite"/>
    </source>
</evidence>